<keyword evidence="3" id="KW-1185">Reference proteome</keyword>
<dbReference type="Proteomes" id="UP001148838">
    <property type="component" value="Unassembled WGS sequence"/>
</dbReference>
<evidence type="ECO:0000313" key="3">
    <source>
        <dbReference type="Proteomes" id="UP001148838"/>
    </source>
</evidence>
<comment type="caution">
    <text evidence="2">The sequence shown here is derived from an EMBL/GenBank/DDBJ whole genome shotgun (WGS) entry which is preliminary data.</text>
</comment>
<name>A0ABQ8SAL2_PERAM</name>
<feature type="compositionally biased region" description="Gly residues" evidence="1">
    <location>
        <begin position="37"/>
        <end position="54"/>
    </location>
</feature>
<gene>
    <name evidence="2" type="ORF">ANN_19338</name>
</gene>
<evidence type="ECO:0000313" key="2">
    <source>
        <dbReference type="EMBL" id="KAJ4430747.1"/>
    </source>
</evidence>
<protein>
    <submittedName>
        <fullName evidence="2">Uncharacterized protein</fullName>
    </submittedName>
</protein>
<dbReference type="EMBL" id="JAJSOF020000031">
    <property type="protein sequence ID" value="KAJ4430747.1"/>
    <property type="molecule type" value="Genomic_DNA"/>
</dbReference>
<reference evidence="2 3" key="1">
    <citation type="journal article" date="2022" name="Allergy">
        <title>Genome assembly and annotation of Periplaneta americana reveal a comprehensive cockroach allergen profile.</title>
        <authorList>
            <person name="Wang L."/>
            <person name="Xiong Q."/>
            <person name="Saelim N."/>
            <person name="Wang L."/>
            <person name="Nong W."/>
            <person name="Wan A.T."/>
            <person name="Shi M."/>
            <person name="Liu X."/>
            <person name="Cao Q."/>
            <person name="Hui J.H.L."/>
            <person name="Sookrung N."/>
            <person name="Leung T.F."/>
            <person name="Tungtrongchitr A."/>
            <person name="Tsui S.K.W."/>
        </authorList>
    </citation>
    <scope>NUCLEOTIDE SEQUENCE [LARGE SCALE GENOMIC DNA]</scope>
    <source>
        <strain evidence="2">PWHHKU_190912</strain>
    </source>
</reference>
<organism evidence="2 3">
    <name type="scientific">Periplaneta americana</name>
    <name type="common">American cockroach</name>
    <name type="synonym">Blatta americana</name>
    <dbReference type="NCBI Taxonomy" id="6978"/>
    <lineage>
        <taxon>Eukaryota</taxon>
        <taxon>Metazoa</taxon>
        <taxon>Ecdysozoa</taxon>
        <taxon>Arthropoda</taxon>
        <taxon>Hexapoda</taxon>
        <taxon>Insecta</taxon>
        <taxon>Pterygota</taxon>
        <taxon>Neoptera</taxon>
        <taxon>Polyneoptera</taxon>
        <taxon>Dictyoptera</taxon>
        <taxon>Blattodea</taxon>
        <taxon>Blattoidea</taxon>
        <taxon>Blattidae</taxon>
        <taxon>Blattinae</taxon>
        <taxon>Periplaneta</taxon>
    </lineage>
</organism>
<evidence type="ECO:0000256" key="1">
    <source>
        <dbReference type="SAM" id="MobiDB-lite"/>
    </source>
</evidence>
<sequence length="217" mass="22871">MAGLCKGAMNLNQSLCCPPSHECNINGSGSVHSSTSSGGGSGGDSDGGGGGGGSSSSNSGGRMSSSSSNIDGFSGVMLVAAVVVVVLAAEKVAVEAVLVYTTVAVRLFSVCKQFIRVDQVWSGKVKKRLKKKGKLQLDALDKAKQCRTELARDVTLHHRTGSGGLLVERFSAVNLFVSKQEPKLPILSVTYELSWRGFVLVCAIRSTVSYCFKRFRF</sequence>
<proteinExistence type="predicted"/>
<feature type="region of interest" description="Disordered" evidence="1">
    <location>
        <begin position="28"/>
        <end position="64"/>
    </location>
</feature>
<accession>A0ABQ8SAL2</accession>
<feature type="compositionally biased region" description="Low complexity" evidence="1">
    <location>
        <begin position="55"/>
        <end position="64"/>
    </location>
</feature>